<evidence type="ECO:0000313" key="1">
    <source>
        <dbReference type="EMBL" id="CAD1822936.1"/>
    </source>
</evidence>
<gene>
    <name evidence="1" type="ORF">CB5_LOCUS6147</name>
</gene>
<accession>A0A6V7NX09</accession>
<sequence>MPRAYACISCLSIYVIEGCTNTSLINFLSRFGRSNDKLGELPRADFDTNDALRSRSRYGCSRSNFQRRPSVFQFVLGVGASVFDGTWFVGFGISRGIHEALTCWICLIELDRDTLHTRLGSAHECHSGDGLCAFALVSLLPVGLALHDQLVWR</sequence>
<reference evidence="1" key="1">
    <citation type="submission" date="2020-07" db="EMBL/GenBank/DDBJ databases">
        <authorList>
            <person name="Lin J."/>
        </authorList>
    </citation>
    <scope>NUCLEOTIDE SEQUENCE</scope>
</reference>
<dbReference type="AlphaFoldDB" id="A0A6V7NX09"/>
<dbReference type="EMBL" id="LR862142">
    <property type="protein sequence ID" value="CAD1822936.1"/>
    <property type="molecule type" value="Genomic_DNA"/>
</dbReference>
<protein>
    <submittedName>
        <fullName evidence="1">Uncharacterized protein</fullName>
    </submittedName>
</protein>
<name>A0A6V7NX09_ANACO</name>
<organism evidence="1">
    <name type="scientific">Ananas comosus var. bracteatus</name>
    <name type="common">red pineapple</name>
    <dbReference type="NCBI Taxonomy" id="296719"/>
    <lineage>
        <taxon>Eukaryota</taxon>
        <taxon>Viridiplantae</taxon>
        <taxon>Streptophyta</taxon>
        <taxon>Embryophyta</taxon>
        <taxon>Tracheophyta</taxon>
        <taxon>Spermatophyta</taxon>
        <taxon>Magnoliopsida</taxon>
        <taxon>Liliopsida</taxon>
        <taxon>Poales</taxon>
        <taxon>Bromeliaceae</taxon>
        <taxon>Bromelioideae</taxon>
        <taxon>Ananas</taxon>
    </lineage>
</organism>
<proteinExistence type="predicted"/>